<dbReference type="Pfam" id="PF00534">
    <property type="entry name" value="Glycos_transf_1"/>
    <property type="match status" value="1"/>
</dbReference>
<dbReference type="Gene3D" id="3.40.50.2000">
    <property type="entry name" value="Glycogen Phosphorylase B"/>
    <property type="match status" value="2"/>
</dbReference>
<dbReference type="Proteomes" id="UP000655830">
    <property type="component" value="Unassembled WGS sequence"/>
</dbReference>
<comment type="caution">
    <text evidence="4">The sequence shown here is derived from an EMBL/GenBank/DDBJ whole genome shotgun (WGS) entry which is preliminary data.</text>
</comment>
<feature type="compositionally biased region" description="Basic and acidic residues" evidence="1">
    <location>
        <begin position="388"/>
        <end position="405"/>
    </location>
</feature>
<sequence length="413" mass="46784">MNIGIFTDTYLPQINGVVSSIVTLEQQLIAQGHNVYIFTISHPQAHDDKPYVYRIPSLPFVFLKDHRVGIIYSTKLVRRVKKLKLDIILSQTEFSLGFLAKLISKQIHVPIVHTYHTMYEEYMHYISKGVEFSPELARKYSKMFCNSVDGIVAPTEKTRDLLLSYGVKKPIEVIPTGINFTPFHPSRYTKEEISSLKIQFSLDPTAPTILFVGRVAKEKSIDVVLHALPEVIKQVPHAQLFIVGDGPEMTHLKELTQTLHLEEHIIFAGLQPWQTIGKFYQLGDVFVSASVSETQGLTFAEAMAAGLPVVAKHDESIEGLVIDDYNGKKFTTTEELSIALIKLLQDESYRKTLSVHAMSSVAPLSDEIFGKNALTYYEKILALNEQDQKKDKKKVDKATKKIETKIRKKRRVQ</sequence>
<feature type="domain" description="Glycosyltransferase subfamily 4-like N-terminal" evidence="3">
    <location>
        <begin position="14"/>
        <end position="179"/>
    </location>
</feature>
<reference evidence="4" key="1">
    <citation type="submission" date="2020-08" db="EMBL/GenBank/DDBJ databases">
        <title>Genome public.</title>
        <authorList>
            <person name="Liu C."/>
            <person name="Sun Q."/>
        </authorList>
    </citation>
    <scope>NUCLEOTIDE SEQUENCE</scope>
    <source>
        <strain evidence="4">NSJ-12</strain>
    </source>
</reference>
<dbReference type="Pfam" id="PF13439">
    <property type="entry name" value="Glyco_transf_4"/>
    <property type="match status" value="1"/>
</dbReference>
<evidence type="ECO:0000256" key="1">
    <source>
        <dbReference type="SAM" id="MobiDB-lite"/>
    </source>
</evidence>
<name>A0A926EKA4_9FIRM</name>
<dbReference type="InterPro" id="IPR028098">
    <property type="entry name" value="Glyco_trans_4-like_N"/>
</dbReference>
<dbReference type="CDD" id="cd03817">
    <property type="entry name" value="GT4_UGDG-like"/>
    <property type="match status" value="1"/>
</dbReference>
<dbReference type="GO" id="GO:0016758">
    <property type="term" value="F:hexosyltransferase activity"/>
    <property type="evidence" value="ECO:0007669"/>
    <property type="project" value="TreeGrafter"/>
</dbReference>
<dbReference type="PANTHER" id="PTHR45947">
    <property type="entry name" value="SULFOQUINOVOSYL TRANSFERASE SQD2"/>
    <property type="match status" value="1"/>
</dbReference>
<feature type="domain" description="Glycosyl transferase family 1" evidence="2">
    <location>
        <begin position="201"/>
        <end position="353"/>
    </location>
</feature>
<evidence type="ECO:0000313" key="5">
    <source>
        <dbReference type="Proteomes" id="UP000655830"/>
    </source>
</evidence>
<dbReference type="SUPFAM" id="SSF53756">
    <property type="entry name" value="UDP-Glycosyltransferase/glycogen phosphorylase"/>
    <property type="match status" value="1"/>
</dbReference>
<feature type="region of interest" description="Disordered" evidence="1">
    <location>
        <begin position="388"/>
        <end position="413"/>
    </location>
</feature>
<accession>A0A926EKA4</accession>
<dbReference type="PANTHER" id="PTHR45947:SF3">
    <property type="entry name" value="SULFOQUINOVOSYL TRANSFERASE SQD2"/>
    <property type="match status" value="1"/>
</dbReference>
<organism evidence="4 5">
    <name type="scientific">Zhenhengia yiwuensis</name>
    <dbReference type="NCBI Taxonomy" id="2763666"/>
    <lineage>
        <taxon>Bacteria</taxon>
        <taxon>Bacillati</taxon>
        <taxon>Bacillota</taxon>
        <taxon>Clostridia</taxon>
        <taxon>Lachnospirales</taxon>
        <taxon>Lachnospiraceae</taxon>
        <taxon>Zhenhengia</taxon>
    </lineage>
</organism>
<proteinExistence type="predicted"/>
<evidence type="ECO:0000259" key="3">
    <source>
        <dbReference type="Pfam" id="PF13439"/>
    </source>
</evidence>
<evidence type="ECO:0000259" key="2">
    <source>
        <dbReference type="Pfam" id="PF00534"/>
    </source>
</evidence>
<dbReference type="InterPro" id="IPR050194">
    <property type="entry name" value="Glycosyltransferase_grp1"/>
</dbReference>
<dbReference type="RefSeq" id="WP_249334109.1">
    <property type="nucleotide sequence ID" value="NZ_JACRSY010000043.1"/>
</dbReference>
<dbReference type="AlphaFoldDB" id="A0A926EKA4"/>
<gene>
    <name evidence="4" type="ORF">H8718_17375</name>
</gene>
<protein>
    <submittedName>
        <fullName evidence="4">Glycosyltransferase family 4 protein</fullName>
    </submittedName>
</protein>
<dbReference type="EMBL" id="JACRSY010000043">
    <property type="protein sequence ID" value="MBC8581281.1"/>
    <property type="molecule type" value="Genomic_DNA"/>
</dbReference>
<keyword evidence="5" id="KW-1185">Reference proteome</keyword>
<dbReference type="InterPro" id="IPR001296">
    <property type="entry name" value="Glyco_trans_1"/>
</dbReference>
<evidence type="ECO:0000313" key="4">
    <source>
        <dbReference type="EMBL" id="MBC8581281.1"/>
    </source>
</evidence>